<evidence type="ECO:0000256" key="4">
    <source>
        <dbReference type="ARBA" id="ARBA00022917"/>
    </source>
</evidence>
<dbReference type="SUPFAM" id="SSF75304">
    <property type="entry name" value="Amidase signature (AS) enzymes"/>
    <property type="match status" value="1"/>
</dbReference>
<evidence type="ECO:0000256" key="5">
    <source>
        <dbReference type="ARBA" id="ARBA00025295"/>
    </source>
</evidence>
<keyword evidence="1 6" id="KW-0436">Ligase</keyword>
<keyword evidence="2 6" id="KW-0547">Nucleotide-binding</keyword>
<dbReference type="GO" id="GO:0005524">
    <property type="term" value="F:ATP binding"/>
    <property type="evidence" value="ECO:0007669"/>
    <property type="project" value="UniProtKB-KW"/>
</dbReference>
<keyword evidence="3 6" id="KW-0067">ATP-binding</keyword>
<evidence type="ECO:0000256" key="2">
    <source>
        <dbReference type="ARBA" id="ARBA00022741"/>
    </source>
</evidence>
<name>A0A9D2RYT0_9FIRM</name>
<dbReference type="Gene3D" id="3.90.1300.10">
    <property type="entry name" value="Amidase signature (AS) domain"/>
    <property type="match status" value="1"/>
</dbReference>
<proteinExistence type="inferred from homology"/>
<evidence type="ECO:0000256" key="3">
    <source>
        <dbReference type="ARBA" id="ARBA00022840"/>
    </source>
</evidence>
<dbReference type="PANTHER" id="PTHR11895:SF151">
    <property type="entry name" value="GLUTAMYL-TRNA(GLN) AMIDOTRANSFERASE SUBUNIT A"/>
    <property type="match status" value="1"/>
</dbReference>
<comment type="subunit">
    <text evidence="6">Heterotrimer of A, B and C subunits.</text>
</comment>
<comment type="caution">
    <text evidence="8">The sequence shown here is derived from an EMBL/GenBank/DDBJ whole genome shotgun (WGS) entry which is preliminary data.</text>
</comment>
<evidence type="ECO:0000313" key="8">
    <source>
        <dbReference type="EMBL" id="HJB30255.1"/>
    </source>
</evidence>
<comment type="function">
    <text evidence="5 6">Allows the formation of correctly charged Gln-tRNA(Gln) through the transamidation of misacylated Glu-tRNA(Gln) in organisms which lack glutaminyl-tRNA synthetase. The reaction takes place in the presence of glutamine and ATP through an activated gamma-phospho-Glu-tRNA(Gln).</text>
</comment>
<dbReference type="InterPro" id="IPR023631">
    <property type="entry name" value="Amidase_dom"/>
</dbReference>
<dbReference type="NCBIfam" id="TIGR00132">
    <property type="entry name" value="gatA"/>
    <property type="match status" value="1"/>
</dbReference>
<dbReference type="EC" id="6.3.5.7" evidence="6"/>
<dbReference type="EMBL" id="DWYZ01000304">
    <property type="protein sequence ID" value="HJB30255.1"/>
    <property type="molecule type" value="Genomic_DNA"/>
</dbReference>
<feature type="active site" description="Acyl-ester intermediate" evidence="6">
    <location>
        <position position="178"/>
    </location>
</feature>
<comment type="catalytic activity">
    <reaction evidence="6">
        <text>L-glutamyl-tRNA(Gln) + L-glutamine + ATP + H2O = L-glutaminyl-tRNA(Gln) + L-glutamate + ADP + phosphate + H(+)</text>
        <dbReference type="Rhea" id="RHEA:17521"/>
        <dbReference type="Rhea" id="RHEA-COMP:9681"/>
        <dbReference type="Rhea" id="RHEA-COMP:9684"/>
        <dbReference type="ChEBI" id="CHEBI:15377"/>
        <dbReference type="ChEBI" id="CHEBI:15378"/>
        <dbReference type="ChEBI" id="CHEBI:29985"/>
        <dbReference type="ChEBI" id="CHEBI:30616"/>
        <dbReference type="ChEBI" id="CHEBI:43474"/>
        <dbReference type="ChEBI" id="CHEBI:58359"/>
        <dbReference type="ChEBI" id="CHEBI:78520"/>
        <dbReference type="ChEBI" id="CHEBI:78521"/>
        <dbReference type="ChEBI" id="CHEBI:456216"/>
        <dbReference type="EC" id="6.3.5.7"/>
    </reaction>
</comment>
<reference evidence="8" key="1">
    <citation type="journal article" date="2021" name="PeerJ">
        <title>Extensive microbial diversity within the chicken gut microbiome revealed by metagenomics and culture.</title>
        <authorList>
            <person name="Gilroy R."/>
            <person name="Ravi A."/>
            <person name="Getino M."/>
            <person name="Pursley I."/>
            <person name="Horton D.L."/>
            <person name="Alikhan N.F."/>
            <person name="Baker D."/>
            <person name="Gharbi K."/>
            <person name="Hall N."/>
            <person name="Watson M."/>
            <person name="Adriaenssens E.M."/>
            <person name="Foster-Nyarko E."/>
            <person name="Jarju S."/>
            <person name="Secka A."/>
            <person name="Antonio M."/>
            <person name="Oren A."/>
            <person name="Chaudhuri R.R."/>
            <person name="La Ragione R."/>
            <person name="Hildebrand F."/>
            <person name="Pallen M.J."/>
        </authorList>
    </citation>
    <scope>NUCLEOTIDE SEQUENCE</scope>
    <source>
        <strain evidence="8">ChiSjej1B19-5720</strain>
    </source>
</reference>
<evidence type="ECO:0000256" key="1">
    <source>
        <dbReference type="ARBA" id="ARBA00022598"/>
    </source>
</evidence>
<keyword evidence="4 6" id="KW-0648">Protein biosynthesis</keyword>
<evidence type="ECO:0000259" key="7">
    <source>
        <dbReference type="Pfam" id="PF01425"/>
    </source>
</evidence>
<dbReference type="InterPro" id="IPR036928">
    <property type="entry name" value="AS_sf"/>
</dbReference>
<dbReference type="Proteomes" id="UP000823842">
    <property type="component" value="Unassembled WGS sequence"/>
</dbReference>
<feature type="active site" description="Charge relay system" evidence="6">
    <location>
        <position position="154"/>
    </location>
</feature>
<sequence>MDLGTMTALELGKKIKQRQIGVTDAVKQVFDQIEKKEDSVHAYLDIYKKEALKRAKEVQKGIDEGIYQGPLAGVPIAVKDNICIKGKRTTCASRILENFIPQYNAAVIDHLNDAGMIIIGKTNMDEFAMGSTTETSAYGVTRNPWNLSHVPGGSSGGSCAAVAAGETYLALGSDTGGSIRQPSAFCGVTGIKPTYGTVSRYGLVAYASSLDQIGPVGKNAADCAALLQVIAGHDEKDSTSLERKGEDFSSLEAGSLMGMKFGIPKEYLSEGLSPQVKDAFMEMLKTLTSRGAIVEFFSMDTTEYTIPAYYIIACAEASSNLERFDGVKYGFRAKDYEGLHDMYKKTRTEGFGEEVRRRILLGSFVLSAGYYDAYYLKALRTKALIKQEFDKAFEKYDVLLAPAAPYTAPKIGESLKDPLAMYLGDIYTVAVNLCGLPGITVPCGISSEGLPVGIQMIGDCFQEQKILRAAMAYEKIRGDFPMPKAGGEM</sequence>
<organism evidence="8 9">
    <name type="scientific">Candidatus Blautia faecavium</name>
    <dbReference type="NCBI Taxonomy" id="2838487"/>
    <lineage>
        <taxon>Bacteria</taxon>
        <taxon>Bacillati</taxon>
        <taxon>Bacillota</taxon>
        <taxon>Clostridia</taxon>
        <taxon>Lachnospirales</taxon>
        <taxon>Lachnospiraceae</taxon>
        <taxon>Blautia</taxon>
    </lineage>
</organism>
<evidence type="ECO:0000313" key="9">
    <source>
        <dbReference type="Proteomes" id="UP000823842"/>
    </source>
</evidence>
<dbReference type="PANTHER" id="PTHR11895">
    <property type="entry name" value="TRANSAMIDASE"/>
    <property type="match status" value="1"/>
</dbReference>
<accession>A0A9D2RYT0</accession>
<protein>
    <recommendedName>
        <fullName evidence="6">Glutamyl-tRNA(Gln) amidotransferase subunit A</fullName>
        <shortName evidence="6">Glu-ADT subunit A</shortName>
        <ecNumber evidence="6">6.3.5.7</ecNumber>
    </recommendedName>
</protein>
<dbReference type="Pfam" id="PF01425">
    <property type="entry name" value="Amidase"/>
    <property type="match status" value="1"/>
</dbReference>
<dbReference type="InterPro" id="IPR000120">
    <property type="entry name" value="Amidase"/>
</dbReference>
<dbReference type="GO" id="GO:0050567">
    <property type="term" value="F:glutaminyl-tRNA synthase (glutamine-hydrolyzing) activity"/>
    <property type="evidence" value="ECO:0007669"/>
    <property type="project" value="UniProtKB-UniRule"/>
</dbReference>
<feature type="active site" description="Charge relay system" evidence="6">
    <location>
        <position position="79"/>
    </location>
</feature>
<dbReference type="GO" id="GO:0030956">
    <property type="term" value="C:glutamyl-tRNA(Gln) amidotransferase complex"/>
    <property type="evidence" value="ECO:0007669"/>
    <property type="project" value="InterPro"/>
</dbReference>
<gene>
    <name evidence="6 8" type="primary">gatA</name>
    <name evidence="8" type="ORF">IAA06_15900</name>
</gene>
<evidence type="ECO:0000256" key="6">
    <source>
        <dbReference type="HAMAP-Rule" id="MF_00120"/>
    </source>
</evidence>
<dbReference type="InterPro" id="IPR004412">
    <property type="entry name" value="GatA"/>
</dbReference>
<dbReference type="GO" id="GO:0006412">
    <property type="term" value="P:translation"/>
    <property type="evidence" value="ECO:0007669"/>
    <property type="project" value="UniProtKB-UniRule"/>
</dbReference>
<feature type="domain" description="Amidase" evidence="7">
    <location>
        <begin position="25"/>
        <end position="467"/>
    </location>
</feature>
<dbReference type="HAMAP" id="MF_00120">
    <property type="entry name" value="GatA"/>
    <property type="match status" value="1"/>
</dbReference>
<reference evidence="8" key="2">
    <citation type="submission" date="2021-04" db="EMBL/GenBank/DDBJ databases">
        <authorList>
            <person name="Gilroy R."/>
        </authorList>
    </citation>
    <scope>NUCLEOTIDE SEQUENCE</scope>
    <source>
        <strain evidence="8">ChiSjej1B19-5720</strain>
    </source>
</reference>
<comment type="similarity">
    <text evidence="6">Belongs to the amidase family. GatA subfamily.</text>
</comment>
<dbReference type="AlphaFoldDB" id="A0A9D2RYT0"/>